<dbReference type="AlphaFoldDB" id="A0A0H4VKQ1"/>
<evidence type="ECO:0000256" key="4">
    <source>
        <dbReference type="ARBA" id="ARBA00023136"/>
    </source>
</evidence>
<evidence type="ECO:0000256" key="6">
    <source>
        <dbReference type="SAM" id="SignalP"/>
    </source>
</evidence>
<comment type="subcellular location">
    <subcellularLocation>
        <location evidence="1">Cell outer membrane</location>
    </subcellularLocation>
</comment>
<reference evidence="8" key="2">
    <citation type="submission" date="2015-04" db="EMBL/GenBank/DDBJ databases">
        <title>The complete genome sequence of Erythrobacter sp. s21-N3.</title>
        <authorList>
            <person name="Zhuang L."/>
            <person name="Liu Y."/>
            <person name="Shao Z."/>
        </authorList>
    </citation>
    <scope>NUCLEOTIDE SEQUENCE [LARGE SCALE GENOMIC DNA]</scope>
    <source>
        <strain evidence="8">s21-N3</strain>
    </source>
</reference>
<evidence type="ECO:0000256" key="3">
    <source>
        <dbReference type="ARBA" id="ARBA00022729"/>
    </source>
</evidence>
<dbReference type="Pfam" id="PF06629">
    <property type="entry name" value="MipA"/>
    <property type="match status" value="1"/>
</dbReference>
<sequence>MLKDLTIKGIHSMQYHSLRLVAALASVTLAVPAMAQDTSSEDDEVNVSQGPVDMSETVYDGDYLSVGVGAAVSSSYTGSDDYVVSVLPFAQGSLGGIGISPRAGGLKLDFIPDGEGKVDLSLGVAGRLRNNRTGQIEDEIVKQYGELDGAIEVGPSVGVSINQVLNPYDSLSFSTDIMLDAAGAHEGLVVSPGISYFTPLSRGMAGALSIGAEWADEDFHDYNFGVDPSAYIGPGVSPLTPFDPDGGGFTNVGANLFLGIDLDGDLANGGLALVLLGGYSRLLGDAADTPFTTERGSKDQFTGAVGLAYTF</sequence>
<dbReference type="PANTHER" id="PTHR38776">
    <property type="entry name" value="MLTA-INTERACTING PROTEIN-RELATED"/>
    <property type="match status" value="1"/>
</dbReference>
<reference evidence="7 8" key="1">
    <citation type="journal article" date="2015" name="Int. J. Syst. Evol. Microbiol.">
        <title>Erythrobacter atlanticus sp. nov., a bacterium from ocean sediment able to degrade polycyclic aromatic hydrocarbons.</title>
        <authorList>
            <person name="Zhuang L."/>
            <person name="Liu Y."/>
            <person name="Wang L."/>
            <person name="Wang W."/>
            <person name="Shao Z."/>
        </authorList>
    </citation>
    <scope>NUCLEOTIDE SEQUENCE [LARGE SCALE GENOMIC DNA]</scope>
    <source>
        <strain evidence="8">s21-N3</strain>
    </source>
</reference>
<dbReference type="GO" id="GO:0009279">
    <property type="term" value="C:cell outer membrane"/>
    <property type="evidence" value="ECO:0007669"/>
    <property type="project" value="UniProtKB-SubCell"/>
</dbReference>
<dbReference type="STRING" id="1648404.CP97_13010"/>
<keyword evidence="5" id="KW-0998">Cell outer membrane</keyword>
<dbReference type="KEGG" id="ery:CP97_13010"/>
<name>A0A0H4VKQ1_9SPHN</name>
<keyword evidence="3 6" id="KW-0732">Signal</keyword>
<accession>A0A0H4VKQ1</accession>
<evidence type="ECO:0000256" key="5">
    <source>
        <dbReference type="ARBA" id="ARBA00023237"/>
    </source>
</evidence>
<organism evidence="7 8">
    <name type="scientific">Aurantiacibacter atlanticus</name>
    <dbReference type="NCBI Taxonomy" id="1648404"/>
    <lineage>
        <taxon>Bacteria</taxon>
        <taxon>Pseudomonadati</taxon>
        <taxon>Pseudomonadota</taxon>
        <taxon>Alphaproteobacteria</taxon>
        <taxon>Sphingomonadales</taxon>
        <taxon>Erythrobacteraceae</taxon>
        <taxon>Aurantiacibacter</taxon>
    </lineage>
</organism>
<protein>
    <submittedName>
        <fullName evidence="7">Structural protein MipA</fullName>
    </submittedName>
</protein>
<dbReference type="PANTHER" id="PTHR38776:SF1">
    <property type="entry name" value="MLTA-INTERACTING PROTEIN-RELATED"/>
    <property type="match status" value="1"/>
</dbReference>
<keyword evidence="8" id="KW-1185">Reference proteome</keyword>
<feature type="signal peptide" evidence="6">
    <location>
        <begin position="1"/>
        <end position="35"/>
    </location>
</feature>
<dbReference type="InterPro" id="IPR010583">
    <property type="entry name" value="MipA"/>
</dbReference>
<proteinExistence type="inferred from homology"/>
<feature type="chain" id="PRO_5007772136" evidence="6">
    <location>
        <begin position="36"/>
        <end position="311"/>
    </location>
</feature>
<dbReference type="EMBL" id="CP011310">
    <property type="protein sequence ID" value="AKQ43456.2"/>
    <property type="molecule type" value="Genomic_DNA"/>
</dbReference>
<keyword evidence="4" id="KW-0472">Membrane</keyword>
<evidence type="ECO:0000313" key="8">
    <source>
        <dbReference type="Proteomes" id="UP000059113"/>
    </source>
</evidence>
<comment type="similarity">
    <text evidence="2">Belongs to the MipA/OmpV family.</text>
</comment>
<evidence type="ECO:0000256" key="2">
    <source>
        <dbReference type="ARBA" id="ARBA00005722"/>
    </source>
</evidence>
<gene>
    <name evidence="7" type="ORF">CP97_13010</name>
</gene>
<evidence type="ECO:0000313" key="7">
    <source>
        <dbReference type="EMBL" id="AKQ43456.2"/>
    </source>
</evidence>
<dbReference type="Proteomes" id="UP000059113">
    <property type="component" value="Chromosome"/>
</dbReference>
<evidence type="ECO:0000256" key="1">
    <source>
        <dbReference type="ARBA" id="ARBA00004442"/>
    </source>
</evidence>